<sequence>MRLSSCSLSLTQVAAVGVSTARSTQLLRASDVVYPRWVVLTPSFDEAPAGLFKGGHWAALPGFEFASDAEGCMDVSRRGRRTCISAPCHVLCQVDLHYRLTLLPFSKNLAGVVVLVRCTPKPFDQRIATRCTHRTRGWNESQVI</sequence>
<name>A0A9P5MY63_9AGAM</name>
<evidence type="ECO:0000313" key="1">
    <source>
        <dbReference type="EMBL" id="KAF8481723.1"/>
    </source>
</evidence>
<accession>A0A9P5MY63</accession>
<evidence type="ECO:0000313" key="2">
    <source>
        <dbReference type="Proteomes" id="UP000759537"/>
    </source>
</evidence>
<organism evidence="1 2">
    <name type="scientific">Russula ochroleuca</name>
    <dbReference type="NCBI Taxonomy" id="152965"/>
    <lineage>
        <taxon>Eukaryota</taxon>
        <taxon>Fungi</taxon>
        <taxon>Dikarya</taxon>
        <taxon>Basidiomycota</taxon>
        <taxon>Agaricomycotina</taxon>
        <taxon>Agaricomycetes</taxon>
        <taxon>Russulales</taxon>
        <taxon>Russulaceae</taxon>
        <taxon>Russula</taxon>
    </lineage>
</organism>
<keyword evidence="2" id="KW-1185">Reference proteome</keyword>
<proteinExistence type="predicted"/>
<protein>
    <submittedName>
        <fullName evidence="1">Uncharacterized protein</fullName>
    </submittedName>
</protein>
<reference evidence="1" key="1">
    <citation type="submission" date="2019-10" db="EMBL/GenBank/DDBJ databases">
        <authorList>
            <consortium name="DOE Joint Genome Institute"/>
            <person name="Kuo A."/>
            <person name="Miyauchi S."/>
            <person name="Kiss E."/>
            <person name="Drula E."/>
            <person name="Kohler A."/>
            <person name="Sanchez-Garcia M."/>
            <person name="Andreopoulos B."/>
            <person name="Barry K.W."/>
            <person name="Bonito G."/>
            <person name="Buee M."/>
            <person name="Carver A."/>
            <person name="Chen C."/>
            <person name="Cichocki N."/>
            <person name="Clum A."/>
            <person name="Culley D."/>
            <person name="Crous P.W."/>
            <person name="Fauchery L."/>
            <person name="Girlanda M."/>
            <person name="Hayes R."/>
            <person name="Keri Z."/>
            <person name="LaButti K."/>
            <person name="Lipzen A."/>
            <person name="Lombard V."/>
            <person name="Magnuson J."/>
            <person name="Maillard F."/>
            <person name="Morin E."/>
            <person name="Murat C."/>
            <person name="Nolan M."/>
            <person name="Ohm R."/>
            <person name="Pangilinan J."/>
            <person name="Pereira M."/>
            <person name="Perotto S."/>
            <person name="Peter M."/>
            <person name="Riley R."/>
            <person name="Sitrit Y."/>
            <person name="Stielow B."/>
            <person name="Szollosi G."/>
            <person name="Zifcakova L."/>
            <person name="Stursova M."/>
            <person name="Spatafora J.W."/>
            <person name="Tedersoo L."/>
            <person name="Vaario L.-M."/>
            <person name="Yamada A."/>
            <person name="Yan M."/>
            <person name="Wang P."/>
            <person name="Xu J."/>
            <person name="Bruns T."/>
            <person name="Baldrian P."/>
            <person name="Vilgalys R."/>
            <person name="Henrissat B."/>
            <person name="Grigoriev I.V."/>
            <person name="Hibbett D."/>
            <person name="Nagy L.G."/>
            <person name="Martin F.M."/>
        </authorList>
    </citation>
    <scope>NUCLEOTIDE SEQUENCE</scope>
    <source>
        <strain evidence="1">Prilba</strain>
    </source>
</reference>
<dbReference type="EMBL" id="WHVB01000006">
    <property type="protein sequence ID" value="KAF8481723.1"/>
    <property type="molecule type" value="Genomic_DNA"/>
</dbReference>
<dbReference type="Proteomes" id="UP000759537">
    <property type="component" value="Unassembled WGS sequence"/>
</dbReference>
<reference evidence="1" key="2">
    <citation type="journal article" date="2020" name="Nat. Commun.">
        <title>Large-scale genome sequencing of mycorrhizal fungi provides insights into the early evolution of symbiotic traits.</title>
        <authorList>
            <person name="Miyauchi S."/>
            <person name="Kiss E."/>
            <person name="Kuo A."/>
            <person name="Drula E."/>
            <person name="Kohler A."/>
            <person name="Sanchez-Garcia M."/>
            <person name="Morin E."/>
            <person name="Andreopoulos B."/>
            <person name="Barry K.W."/>
            <person name="Bonito G."/>
            <person name="Buee M."/>
            <person name="Carver A."/>
            <person name="Chen C."/>
            <person name="Cichocki N."/>
            <person name="Clum A."/>
            <person name="Culley D."/>
            <person name="Crous P.W."/>
            <person name="Fauchery L."/>
            <person name="Girlanda M."/>
            <person name="Hayes R.D."/>
            <person name="Keri Z."/>
            <person name="LaButti K."/>
            <person name="Lipzen A."/>
            <person name="Lombard V."/>
            <person name="Magnuson J."/>
            <person name="Maillard F."/>
            <person name="Murat C."/>
            <person name="Nolan M."/>
            <person name="Ohm R.A."/>
            <person name="Pangilinan J."/>
            <person name="Pereira M.F."/>
            <person name="Perotto S."/>
            <person name="Peter M."/>
            <person name="Pfister S."/>
            <person name="Riley R."/>
            <person name="Sitrit Y."/>
            <person name="Stielow J.B."/>
            <person name="Szollosi G."/>
            <person name="Zifcakova L."/>
            <person name="Stursova M."/>
            <person name="Spatafora J.W."/>
            <person name="Tedersoo L."/>
            <person name="Vaario L.M."/>
            <person name="Yamada A."/>
            <person name="Yan M."/>
            <person name="Wang P."/>
            <person name="Xu J."/>
            <person name="Bruns T."/>
            <person name="Baldrian P."/>
            <person name="Vilgalys R."/>
            <person name="Dunand C."/>
            <person name="Henrissat B."/>
            <person name="Grigoriev I.V."/>
            <person name="Hibbett D."/>
            <person name="Nagy L.G."/>
            <person name="Martin F.M."/>
        </authorList>
    </citation>
    <scope>NUCLEOTIDE SEQUENCE</scope>
    <source>
        <strain evidence="1">Prilba</strain>
    </source>
</reference>
<comment type="caution">
    <text evidence="1">The sequence shown here is derived from an EMBL/GenBank/DDBJ whole genome shotgun (WGS) entry which is preliminary data.</text>
</comment>
<dbReference type="AlphaFoldDB" id="A0A9P5MY63"/>
<gene>
    <name evidence="1" type="ORF">DFH94DRAFT_405561</name>
</gene>